<evidence type="ECO:0000259" key="1">
    <source>
        <dbReference type="Pfam" id="PF03168"/>
    </source>
</evidence>
<dbReference type="PANTHER" id="PTHR31852">
    <property type="entry name" value="LATE EMBRYOGENESIS ABUNDANT (LEA) HYDROXYPROLINE-RICH GLYCOPROTEIN FAMILY"/>
    <property type="match status" value="1"/>
</dbReference>
<gene>
    <name evidence="2" type="ORF">g.104663</name>
</gene>
<proteinExistence type="predicted"/>
<organism evidence="2">
    <name type="scientific">Anthurium amnicola</name>
    <dbReference type="NCBI Taxonomy" id="1678845"/>
    <lineage>
        <taxon>Eukaryota</taxon>
        <taxon>Viridiplantae</taxon>
        <taxon>Streptophyta</taxon>
        <taxon>Embryophyta</taxon>
        <taxon>Tracheophyta</taxon>
        <taxon>Spermatophyta</taxon>
        <taxon>Magnoliopsida</taxon>
        <taxon>Liliopsida</taxon>
        <taxon>Araceae</taxon>
        <taxon>Pothoideae</taxon>
        <taxon>Potheae</taxon>
        <taxon>Anthurium</taxon>
    </lineage>
</organism>
<dbReference type="EMBL" id="GDJX01022199">
    <property type="protein sequence ID" value="JAT45737.1"/>
    <property type="molecule type" value="Transcribed_RNA"/>
</dbReference>
<dbReference type="InterPro" id="IPR004864">
    <property type="entry name" value="LEA_2"/>
</dbReference>
<feature type="non-terminal residue" evidence="2">
    <location>
        <position position="1"/>
    </location>
</feature>
<dbReference type="Pfam" id="PF03168">
    <property type="entry name" value="LEA_2"/>
    <property type="match status" value="1"/>
</dbReference>
<feature type="domain" description="Late embryogenesis abundant protein LEA-2 subgroup" evidence="1">
    <location>
        <begin position="100"/>
        <end position="194"/>
    </location>
</feature>
<protein>
    <recommendedName>
        <fullName evidence="1">Late embryogenesis abundant protein LEA-2 subgroup domain-containing protein</fullName>
    </recommendedName>
</protein>
<dbReference type="AlphaFoldDB" id="A0A1D1XTN2"/>
<reference evidence="2" key="1">
    <citation type="submission" date="2015-07" db="EMBL/GenBank/DDBJ databases">
        <title>Transcriptome Assembly of Anthurium amnicola.</title>
        <authorList>
            <person name="Suzuki J."/>
        </authorList>
    </citation>
    <scope>NUCLEOTIDE SEQUENCE</scope>
</reference>
<evidence type="ECO:0000313" key="2">
    <source>
        <dbReference type="EMBL" id="JAT45737.1"/>
    </source>
</evidence>
<accession>A0A1D1XTN2</accession>
<sequence>PFHMLPLTSLSKGRAFSLLSSMKHHIKVGRPSCNRRNTCIAATCAALLTVSLLVLVLALTVFRTRHAITTVNSVRLGGVRVGFNLPSFSLDLNATLLLDLSVTNPNRAAGFRYPDGGAAELYYRDSLAGEAAIPPGDVGPRETIRMNVTLTVLAGRLLADATDLYADLRAGELPLSTYTRIAGRVRLMGVFKHHMVSYTTCDLTIDVANRTLSNSVCHYKTKL</sequence>
<name>A0A1D1XTN2_9ARAE</name>
<dbReference type="InterPro" id="IPR055301">
    <property type="entry name" value="Lea14-like_2"/>
</dbReference>